<dbReference type="Pfam" id="PF09807">
    <property type="entry name" value="ELP6"/>
    <property type="match status" value="1"/>
</dbReference>
<accession>A0AAW1K2H7</accession>
<protein>
    <recommendedName>
        <fullName evidence="3">Elongator complex protein 6</fullName>
    </recommendedName>
</protein>
<comment type="pathway">
    <text evidence="1">tRNA modification; 5-methoxycarbonylmethyl-2-thiouridine-tRNA biosynthesis.</text>
</comment>
<evidence type="ECO:0000313" key="6">
    <source>
        <dbReference type="Proteomes" id="UP001458880"/>
    </source>
</evidence>
<reference evidence="5 6" key="1">
    <citation type="journal article" date="2024" name="BMC Genomics">
        <title>De novo assembly and annotation of Popillia japonica's genome with initial clues to its potential as an invasive pest.</title>
        <authorList>
            <person name="Cucini C."/>
            <person name="Boschi S."/>
            <person name="Funari R."/>
            <person name="Cardaioli E."/>
            <person name="Iannotti N."/>
            <person name="Marturano G."/>
            <person name="Paoli F."/>
            <person name="Bruttini M."/>
            <person name="Carapelli A."/>
            <person name="Frati F."/>
            <person name="Nardi F."/>
        </authorList>
    </citation>
    <scope>NUCLEOTIDE SEQUENCE [LARGE SCALE GENOMIC DNA]</scope>
    <source>
        <strain evidence="5">DMR45628</strain>
    </source>
</reference>
<feature type="compositionally biased region" description="Basic and acidic residues" evidence="4">
    <location>
        <begin position="102"/>
        <end position="112"/>
    </location>
</feature>
<comment type="similarity">
    <text evidence="2">Belongs to the ELP6 family.</text>
</comment>
<dbReference type="PANTHER" id="PTHR16184:SF6">
    <property type="entry name" value="ELONGATOR COMPLEX PROTEIN 6"/>
    <property type="match status" value="1"/>
</dbReference>
<name>A0AAW1K2H7_POPJA</name>
<dbReference type="AlphaFoldDB" id="A0AAW1K2H7"/>
<dbReference type="InterPro" id="IPR018627">
    <property type="entry name" value="ELP6"/>
</dbReference>
<proteinExistence type="inferred from homology"/>
<feature type="compositionally biased region" description="Polar residues" evidence="4">
    <location>
        <begin position="91"/>
        <end position="101"/>
    </location>
</feature>
<dbReference type="Gene3D" id="3.40.50.300">
    <property type="entry name" value="P-loop containing nucleotide triphosphate hydrolases"/>
    <property type="match status" value="1"/>
</dbReference>
<dbReference type="InterPro" id="IPR027417">
    <property type="entry name" value="P-loop_NTPase"/>
</dbReference>
<evidence type="ECO:0000256" key="2">
    <source>
        <dbReference type="ARBA" id="ARBA00008837"/>
    </source>
</evidence>
<gene>
    <name evidence="5" type="ORF">QE152_g25144</name>
</gene>
<evidence type="ECO:0000313" key="5">
    <source>
        <dbReference type="EMBL" id="KAK9711940.1"/>
    </source>
</evidence>
<dbReference type="GO" id="GO:0002098">
    <property type="term" value="P:tRNA wobble uridine modification"/>
    <property type="evidence" value="ECO:0007669"/>
    <property type="project" value="InterPro"/>
</dbReference>
<feature type="region of interest" description="Disordered" evidence="4">
    <location>
        <begin position="91"/>
        <end position="112"/>
    </location>
</feature>
<evidence type="ECO:0000256" key="4">
    <source>
        <dbReference type="SAM" id="MobiDB-lite"/>
    </source>
</evidence>
<sequence length="258" mass="29072">MDQPKIDSTDLLDTLNIQDWQKIITIKEDNDSDGNFLISHLLKHILQDENKGVCLITLKHDLAYYQDVSKHLNYNLVEKIGSNQVSIITPMKSSTSEADGSSSKEPKRLKTEDKTDLAKDFFKKIRRNIREMKDRQSGYIYVIIDKMNCLLEQDVPLKGCLFLINMLLNFHERVNLIACVDTGSNDGQSIATALCFISDMVVTLNSLKPGSFLGLMTIQKLDSPPEQYQFKSAEKGVKIFKPGECSTVNGGSNFKLLC</sequence>
<evidence type="ECO:0000256" key="3">
    <source>
        <dbReference type="ARBA" id="ARBA00020263"/>
    </source>
</evidence>
<evidence type="ECO:0000256" key="1">
    <source>
        <dbReference type="ARBA" id="ARBA00005043"/>
    </source>
</evidence>
<dbReference type="EMBL" id="JASPKY010000270">
    <property type="protein sequence ID" value="KAK9711940.1"/>
    <property type="molecule type" value="Genomic_DNA"/>
</dbReference>
<keyword evidence="6" id="KW-1185">Reference proteome</keyword>
<comment type="caution">
    <text evidence="5">The sequence shown here is derived from an EMBL/GenBank/DDBJ whole genome shotgun (WGS) entry which is preliminary data.</text>
</comment>
<organism evidence="5 6">
    <name type="scientific">Popillia japonica</name>
    <name type="common">Japanese beetle</name>
    <dbReference type="NCBI Taxonomy" id="7064"/>
    <lineage>
        <taxon>Eukaryota</taxon>
        <taxon>Metazoa</taxon>
        <taxon>Ecdysozoa</taxon>
        <taxon>Arthropoda</taxon>
        <taxon>Hexapoda</taxon>
        <taxon>Insecta</taxon>
        <taxon>Pterygota</taxon>
        <taxon>Neoptera</taxon>
        <taxon>Endopterygota</taxon>
        <taxon>Coleoptera</taxon>
        <taxon>Polyphaga</taxon>
        <taxon>Scarabaeiformia</taxon>
        <taxon>Scarabaeidae</taxon>
        <taxon>Rutelinae</taxon>
        <taxon>Popillia</taxon>
    </lineage>
</organism>
<dbReference type="Proteomes" id="UP001458880">
    <property type="component" value="Unassembled WGS sequence"/>
</dbReference>
<dbReference type="GO" id="GO:0033588">
    <property type="term" value="C:elongator holoenzyme complex"/>
    <property type="evidence" value="ECO:0007669"/>
    <property type="project" value="InterPro"/>
</dbReference>
<dbReference type="PANTHER" id="PTHR16184">
    <property type="entry name" value="ELONGATOR COMPLEX PROTEIN 6"/>
    <property type="match status" value="1"/>
</dbReference>